<evidence type="ECO:0000256" key="5">
    <source>
        <dbReference type="ARBA" id="ARBA00022741"/>
    </source>
</evidence>
<dbReference type="CDD" id="cd03257">
    <property type="entry name" value="ABC_NikE_OppD_transporters"/>
    <property type="match status" value="1"/>
</dbReference>
<dbReference type="SMART" id="SM00382">
    <property type="entry name" value="AAA"/>
    <property type="match status" value="1"/>
</dbReference>
<dbReference type="GO" id="GO:0005886">
    <property type="term" value="C:plasma membrane"/>
    <property type="evidence" value="ECO:0007669"/>
    <property type="project" value="UniProtKB-SubCell"/>
</dbReference>
<proteinExistence type="inferred from homology"/>
<evidence type="ECO:0000313" key="9">
    <source>
        <dbReference type="EMBL" id="MBO0344343.1"/>
    </source>
</evidence>
<dbReference type="Pfam" id="PF08352">
    <property type="entry name" value="oligo_HPY"/>
    <property type="match status" value="1"/>
</dbReference>
<dbReference type="FunFam" id="3.40.50.300:FF:000016">
    <property type="entry name" value="Oligopeptide ABC transporter ATP-binding component"/>
    <property type="match status" value="1"/>
</dbReference>
<reference evidence="9" key="1">
    <citation type="submission" date="2021-03" db="EMBL/GenBank/DDBJ databases">
        <title>Roseibium sp. CAU 1637 isolated from Incheon.</title>
        <authorList>
            <person name="Kim W."/>
        </authorList>
    </citation>
    <scope>NUCLEOTIDE SEQUENCE</scope>
    <source>
        <strain evidence="9">CAU 1637</strain>
    </source>
</reference>
<dbReference type="RefSeq" id="WP_206938366.1">
    <property type="nucleotide sequence ID" value="NZ_JAFLNF010000002.1"/>
</dbReference>
<evidence type="ECO:0000259" key="8">
    <source>
        <dbReference type="PROSITE" id="PS50893"/>
    </source>
</evidence>
<protein>
    <submittedName>
        <fullName evidence="9">ABC transporter ATP-binding protein</fullName>
    </submittedName>
</protein>
<comment type="caution">
    <text evidence="9">The sequence shown here is derived from an EMBL/GenBank/DDBJ whole genome shotgun (WGS) entry which is preliminary data.</text>
</comment>
<dbReference type="Proteomes" id="UP000664779">
    <property type="component" value="Unassembled WGS sequence"/>
</dbReference>
<keyword evidence="5" id="KW-0547">Nucleotide-binding</keyword>
<dbReference type="GO" id="GO:0016887">
    <property type="term" value="F:ATP hydrolysis activity"/>
    <property type="evidence" value="ECO:0007669"/>
    <property type="project" value="InterPro"/>
</dbReference>
<keyword evidence="3" id="KW-0813">Transport</keyword>
<comment type="subcellular location">
    <subcellularLocation>
        <location evidence="1">Cell inner membrane</location>
        <topology evidence="1">Peripheral membrane protein</topology>
    </subcellularLocation>
</comment>
<gene>
    <name evidence="9" type="ORF">J0X15_03830</name>
</gene>
<dbReference type="InterPro" id="IPR050388">
    <property type="entry name" value="ABC_Ni/Peptide_Import"/>
</dbReference>
<dbReference type="InterPro" id="IPR003439">
    <property type="entry name" value="ABC_transporter-like_ATP-bd"/>
</dbReference>
<dbReference type="InterPro" id="IPR003593">
    <property type="entry name" value="AAA+_ATPase"/>
</dbReference>
<evidence type="ECO:0000256" key="3">
    <source>
        <dbReference type="ARBA" id="ARBA00022448"/>
    </source>
</evidence>
<accession>A0A939EN31</accession>
<keyword evidence="6 9" id="KW-0067">ATP-binding</keyword>
<dbReference type="InterPro" id="IPR017871">
    <property type="entry name" value="ABC_transporter-like_CS"/>
</dbReference>
<evidence type="ECO:0000313" key="10">
    <source>
        <dbReference type="Proteomes" id="UP000664779"/>
    </source>
</evidence>
<dbReference type="GO" id="GO:0005524">
    <property type="term" value="F:ATP binding"/>
    <property type="evidence" value="ECO:0007669"/>
    <property type="project" value="UniProtKB-KW"/>
</dbReference>
<evidence type="ECO:0000256" key="4">
    <source>
        <dbReference type="ARBA" id="ARBA00022475"/>
    </source>
</evidence>
<evidence type="ECO:0000256" key="1">
    <source>
        <dbReference type="ARBA" id="ARBA00004417"/>
    </source>
</evidence>
<feature type="domain" description="ABC transporter" evidence="8">
    <location>
        <begin position="10"/>
        <end position="256"/>
    </location>
</feature>
<keyword evidence="7" id="KW-0472">Membrane</keyword>
<evidence type="ECO:0000256" key="6">
    <source>
        <dbReference type="ARBA" id="ARBA00022840"/>
    </source>
</evidence>
<dbReference type="Gene3D" id="3.40.50.300">
    <property type="entry name" value="P-loop containing nucleotide triphosphate hydrolases"/>
    <property type="match status" value="1"/>
</dbReference>
<dbReference type="NCBIfam" id="TIGR01727">
    <property type="entry name" value="oligo_HPY"/>
    <property type="match status" value="1"/>
</dbReference>
<dbReference type="Pfam" id="PF00005">
    <property type="entry name" value="ABC_tran"/>
    <property type="match status" value="1"/>
</dbReference>
<dbReference type="GO" id="GO:0015833">
    <property type="term" value="P:peptide transport"/>
    <property type="evidence" value="ECO:0007669"/>
    <property type="project" value="InterPro"/>
</dbReference>
<name>A0A939EN31_9HYPH</name>
<keyword evidence="4" id="KW-1003">Cell membrane</keyword>
<dbReference type="AlphaFoldDB" id="A0A939EN31"/>
<dbReference type="PANTHER" id="PTHR43297">
    <property type="entry name" value="OLIGOPEPTIDE TRANSPORT ATP-BINDING PROTEIN APPD"/>
    <property type="match status" value="1"/>
</dbReference>
<organism evidence="9 10">
    <name type="scientific">Roseibium limicola</name>
    <dbReference type="NCBI Taxonomy" id="2816037"/>
    <lineage>
        <taxon>Bacteria</taxon>
        <taxon>Pseudomonadati</taxon>
        <taxon>Pseudomonadota</taxon>
        <taxon>Alphaproteobacteria</taxon>
        <taxon>Hyphomicrobiales</taxon>
        <taxon>Stappiaceae</taxon>
        <taxon>Roseibium</taxon>
    </lineage>
</organism>
<dbReference type="SUPFAM" id="SSF52540">
    <property type="entry name" value="P-loop containing nucleoside triphosphate hydrolases"/>
    <property type="match status" value="1"/>
</dbReference>
<dbReference type="InterPro" id="IPR027417">
    <property type="entry name" value="P-loop_NTPase"/>
</dbReference>
<dbReference type="PROSITE" id="PS00211">
    <property type="entry name" value="ABC_TRANSPORTER_1"/>
    <property type="match status" value="1"/>
</dbReference>
<evidence type="ECO:0000256" key="2">
    <source>
        <dbReference type="ARBA" id="ARBA00005417"/>
    </source>
</evidence>
<dbReference type="GO" id="GO:0055085">
    <property type="term" value="P:transmembrane transport"/>
    <property type="evidence" value="ECO:0007669"/>
    <property type="project" value="UniProtKB-ARBA"/>
</dbReference>
<keyword evidence="10" id="KW-1185">Reference proteome</keyword>
<dbReference type="EMBL" id="JAFLNF010000002">
    <property type="protein sequence ID" value="MBO0344343.1"/>
    <property type="molecule type" value="Genomic_DNA"/>
</dbReference>
<dbReference type="PANTHER" id="PTHR43297:SF2">
    <property type="entry name" value="DIPEPTIDE TRANSPORT ATP-BINDING PROTEIN DPPD"/>
    <property type="match status" value="1"/>
</dbReference>
<evidence type="ECO:0000256" key="7">
    <source>
        <dbReference type="ARBA" id="ARBA00023136"/>
    </source>
</evidence>
<dbReference type="PROSITE" id="PS50893">
    <property type="entry name" value="ABC_TRANSPORTER_2"/>
    <property type="match status" value="1"/>
</dbReference>
<sequence>MIDGFSNTTLSISNLKVAVGPHSVVDGVDIDIRKGEIVALVGESGSGKSLTALSAMGLLSGRVGQSGGEIKLNGQTINPQDEVEMGRLRGTRLSMIFQEPVASLNPLLSVGEQVAESLVVHGRATKAQAMERAVQMLADVGIPEPEKRAKQFAWELSGGMCQRVMIASALIAEPDLLIADEPTTALDVTVQAQILDLMRRLRDKTGTSILIITHDMGVVASIADRVCVMYGGRVVEQAEVHQLFKAPKHPYTKLLLTTIPKLTDAPKQDLYSIKGMVPDIADFPEGCRFRTRCPLADKQCVKTPPLQPRKTFDDGLVACWHSELTETLQ</sequence>
<dbReference type="InterPro" id="IPR013563">
    <property type="entry name" value="Oligopep_ABC_C"/>
</dbReference>
<comment type="similarity">
    <text evidence="2">Belongs to the ABC transporter superfamily.</text>
</comment>